<evidence type="ECO:0000313" key="5">
    <source>
        <dbReference type="Proteomes" id="UP000288805"/>
    </source>
</evidence>
<dbReference type="PANTHER" id="PTHR43379:SF1">
    <property type="entry name" value="CYSTATHIONINE GAMMA-SYNTHASE 1, CHLOROPLASTIC-RELATED"/>
    <property type="match status" value="1"/>
</dbReference>
<reference evidence="4 5" key="1">
    <citation type="journal article" date="2018" name="PLoS Genet.">
        <title>Population sequencing reveals clonal diversity and ancestral inbreeding in the grapevine cultivar Chardonnay.</title>
        <authorList>
            <person name="Roach M.J."/>
            <person name="Johnson D.L."/>
            <person name="Bohlmann J."/>
            <person name="van Vuuren H.J."/>
            <person name="Jones S.J."/>
            <person name="Pretorius I.S."/>
            <person name="Schmidt S.A."/>
            <person name="Borneman A.R."/>
        </authorList>
    </citation>
    <scope>NUCLEOTIDE SEQUENCE [LARGE SCALE GENOMIC DNA]</scope>
    <source>
        <strain evidence="5">cv. Chardonnay</strain>
        <tissue evidence="4">Leaf</tissue>
    </source>
</reference>
<accession>A0A438IZZ0</accession>
<comment type="caution">
    <text evidence="4">The sequence shown here is derived from an EMBL/GenBank/DDBJ whole genome shotgun (WGS) entry which is preliminary data.</text>
</comment>
<keyword evidence="2 3" id="KW-0663">Pyridoxal phosphate</keyword>
<dbReference type="InterPro" id="IPR000277">
    <property type="entry name" value="Cys/Met-Metab_PyrdxlP-dep_enz"/>
</dbReference>
<dbReference type="GO" id="GO:0030170">
    <property type="term" value="F:pyridoxal phosphate binding"/>
    <property type="evidence" value="ECO:0007669"/>
    <property type="project" value="InterPro"/>
</dbReference>
<dbReference type="GO" id="GO:0019346">
    <property type="term" value="P:transsulfuration"/>
    <property type="evidence" value="ECO:0007669"/>
    <property type="project" value="InterPro"/>
</dbReference>
<dbReference type="InterPro" id="IPR015424">
    <property type="entry name" value="PyrdxlP-dep_Trfase"/>
</dbReference>
<dbReference type="InterPro" id="IPR015422">
    <property type="entry name" value="PyrdxlP-dep_Trfase_small"/>
</dbReference>
<dbReference type="Gene3D" id="3.90.1150.10">
    <property type="entry name" value="Aspartate Aminotransferase, domain 1"/>
    <property type="match status" value="1"/>
</dbReference>
<comment type="similarity">
    <text evidence="3">Belongs to the trans-sulfuration enzymes family.</text>
</comment>
<dbReference type="InterPro" id="IPR044639">
    <property type="entry name" value="CGS1/2"/>
</dbReference>
<dbReference type="Proteomes" id="UP000288805">
    <property type="component" value="Unassembled WGS sequence"/>
</dbReference>
<organism evidence="4 5">
    <name type="scientific">Vitis vinifera</name>
    <name type="common">Grape</name>
    <dbReference type="NCBI Taxonomy" id="29760"/>
    <lineage>
        <taxon>Eukaryota</taxon>
        <taxon>Viridiplantae</taxon>
        <taxon>Streptophyta</taxon>
        <taxon>Embryophyta</taxon>
        <taxon>Tracheophyta</taxon>
        <taxon>Spermatophyta</taxon>
        <taxon>Magnoliopsida</taxon>
        <taxon>eudicotyledons</taxon>
        <taxon>Gunneridae</taxon>
        <taxon>Pentapetalae</taxon>
        <taxon>rosids</taxon>
        <taxon>Vitales</taxon>
        <taxon>Vitaceae</taxon>
        <taxon>Viteae</taxon>
        <taxon>Vitis</taxon>
    </lineage>
</organism>
<evidence type="ECO:0000256" key="3">
    <source>
        <dbReference type="RuleBase" id="RU362118"/>
    </source>
</evidence>
<dbReference type="PANTHER" id="PTHR43379">
    <property type="entry name" value="CYSTATHIONINE GAMMA-SYNTHASE"/>
    <property type="match status" value="1"/>
</dbReference>
<dbReference type="SUPFAM" id="SSF53383">
    <property type="entry name" value="PLP-dependent transferases"/>
    <property type="match status" value="1"/>
</dbReference>
<sequence>MWDAKNMTSAADPRHGRYLTALATFQRNMSIKEDISKYLIVLFISFEKKMVSRSRVIRLLIEKGLVTIRISNFSLRMAELLEVHPKVKCVYYPGLPSHPEHHIAKRQMTGFSGIVSFEVDGNLTTTIEFVDALKILCFLPPHEPLKPALTCHAWPPLVGHS</sequence>
<dbReference type="AlphaFoldDB" id="A0A438IZZ0"/>
<evidence type="ECO:0000313" key="4">
    <source>
        <dbReference type="EMBL" id="RVX02252.1"/>
    </source>
</evidence>
<evidence type="ECO:0000256" key="2">
    <source>
        <dbReference type="ARBA" id="ARBA00022898"/>
    </source>
</evidence>
<name>A0A438IZZ0_VITVI</name>
<dbReference type="GO" id="GO:0009086">
    <property type="term" value="P:methionine biosynthetic process"/>
    <property type="evidence" value="ECO:0007669"/>
    <property type="project" value="InterPro"/>
</dbReference>
<protein>
    <submittedName>
        <fullName evidence="4">Cystathionine gamma-synthase 1, chloroplastic</fullName>
    </submittedName>
</protein>
<dbReference type="GO" id="GO:0003962">
    <property type="term" value="F:cystathionine gamma-synthase activity"/>
    <property type="evidence" value="ECO:0007669"/>
    <property type="project" value="InterPro"/>
</dbReference>
<dbReference type="EMBL" id="QGNW01000071">
    <property type="protein sequence ID" value="RVX02252.1"/>
    <property type="molecule type" value="Genomic_DNA"/>
</dbReference>
<comment type="cofactor">
    <cofactor evidence="1 3">
        <name>pyridoxal 5'-phosphate</name>
        <dbReference type="ChEBI" id="CHEBI:597326"/>
    </cofactor>
</comment>
<dbReference type="Pfam" id="PF01053">
    <property type="entry name" value="Cys_Met_Meta_PP"/>
    <property type="match status" value="1"/>
</dbReference>
<gene>
    <name evidence="4" type="primary">CGS1_1</name>
    <name evidence="4" type="ORF">CK203_028343</name>
</gene>
<proteinExistence type="inferred from homology"/>
<evidence type="ECO:0000256" key="1">
    <source>
        <dbReference type="ARBA" id="ARBA00001933"/>
    </source>
</evidence>